<protein>
    <recommendedName>
        <fullName evidence="2">Temptin Cys/Cys disulfide domain-containing protein</fullName>
    </recommendedName>
</protein>
<organism evidence="3 4">
    <name type="scientific">Phytophthora kernoviae</name>
    <dbReference type="NCBI Taxonomy" id="325452"/>
    <lineage>
        <taxon>Eukaryota</taxon>
        <taxon>Sar</taxon>
        <taxon>Stramenopiles</taxon>
        <taxon>Oomycota</taxon>
        <taxon>Peronosporomycetes</taxon>
        <taxon>Peronosporales</taxon>
        <taxon>Peronosporaceae</taxon>
        <taxon>Phytophthora</taxon>
    </lineage>
</organism>
<evidence type="ECO:0000313" key="3">
    <source>
        <dbReference type="EMBL" id="KAG2523823.1"/>
    </source>
</evidence>
<dbReference type="Proteomes" id="UP000785171">
    <property type="component" value="Unassembled WGS sequence"/>
</dbReference>
<reference evidence="3" key="1">
    <citation type="journal article" date="2015" name="Genom Data">
        <title>Genome sequences of six Phytophthora species associated with forests in New Zealand.</title>
        <authorList>
            <person name="Studholme D.J."/>
            <person name="McDougal R.L."/>
            <person name="Sambles C."/>
            <person name="Hansen E."/>
            <person name="Hardy G."/>
            <person name="Grant M."/>
            <person name="Ganley R.J."/>
            <person name="Williams N.M."/>
        </authorList>
    </citation>
    <scope>NUCLEOTIDE SEQUENCE</scope>
    <source>
        <strain evidence="3">NZFS 2646</strain>
    </source>
</reference>
<dbReference type="AlphaFoldDB" id="A0A8T0LZP8"/>
<evidence type="ECO:0000313" key="4">
    <source>
        <dbReference type="Proteomes" id="UP000785171"/>
    </source>
</evidence>
<feature type="chain" id="PRO_5035724928" description="Temptin Cys/Cys disulfide domain-containing protein" evidence="1">
    <location>
        <begin position="24"/>
        <end position="139"/>
    </location>
</feature>
<dbReference type="PANTHER" id="PTHR34737:SF2">
    <property type="entry name" value="EF-HAND DOMAIN-CONTAINING PROTEIN"/>
    <property type="match status" value="1"/>
</dbReference>
<comment type="caution">
    <text evidence="3">The sequence shown here is derived from an EMBL/GenBank/DDBJ whole genome shotgun (WGS) entry which is preliminary data.</text>
</comment>
<proteinExistence type="predicted"/>
<dbReference type="Pfam" id="PF24784">
    <property type="entry name" value="Temptin_C"/>
    <property type="match status" value="1"/>
</dbReference>
<dbReference type="InterPro" id="IPR057626">
    <property type="entry name" value="S-S_Temptin"/>
</dbReference>
<feature type="signal peptide" evidence="1">
    <location>
        <begin position="1"/>
        <end position="23"/>
    </location>
</feature>
<evidence type="ECO:0000259" key="2">
    <source>
        <dbReference type="Pfam" id="PF24784"/>
    </source>
</evidence>
<dbReference type="EMBL" id="JPWV03000129">
    <property type="protein sequence ID" value="KAG2523823.1"/>
    <property type="molecule type" value="Genomic_DNA"/>
</dbReference>
<name>A0A8T0LZP8_9STRA</name>
<evidence type="ECO:0000256" key="1">
    <source>
        <dbReference type="SAM" id="SignalP"/>
    </source>
</evidence>
<accession>A0A8T0LZP8</accession>
<keyword evidence="1" id="KW-0732">Signal</keyword>
<sequence>MKSCVAFTATALIIATTFDSAVGMKSYLEDLPNGSLFTQPLGHPGSDSSQFTKFGTAFGAVAHTWTPEFCKATFPDSTMTNGAAFGDPCCTWTKGDKPKFTVTAFTTTPAKLPTLGALLTGFHNGAKLMPETRHIDTCQ</sequence>
<dbReference type="InterPro" id="IPR055313">
    <property type="entry name" value="Temptin-like"/>
</dbReference>
<gene>
    <name evidence="3" type="ORF">JM16_002294</name>
</gene>
<reference evidence="3" key="2">
    <citation type="submission" date="2020-06" db="EMBL/GenBank/DDBJ databases">
        <authorList>
            <person name="Studholme D.J."/>
        </authorList>
    </citation>
    <scope>NUCLEOTIDE SEQUENCE</scope>
    <source>
        <strain evidence="3">NZFS 2646</strain>
    </source>
</reference>
<dbReference type="PANTHER" id="PTHR34737">
    <property type="entry name" value="EF-HAND DOMAIN-CONTAINING PROTEIN"/>
    <property type="match status" value="1"/>
</dbReference>
<feature type="domain" description="Temptin Cys/Cys disulfide" evidence="2">
    <location>
        <begin position="23"/>
        <end position="104"/>
    </location>
</feature>